<comment type="caution">
    <text evidence="1">The sequence shown here is derived from an EMBL/GenBank/DDBJ whole genome shotgun (WGS) entry which is preliminary data.</text>
</comment>
<reference evidence="1" key="1">
    <citation type="submission" date="2021-02" db="EMBL/GenBank/DDBJ databases">
        <authorList>
            <consortium name="DOE Joint Genome Institute"/>
            <person name="Ahrendt S."/>
            <person name="Looney B.P."/>
            <person name="Miyauchi S."/>
            <person name="Morin E."/>
            <person name="Drula E."/>
            <person name="Courty P.E."/>
            <person name="Chicoki N."/>
            <person name="Fauchery L."/>
            <person name="Kohler A."/>
            <person name="Kuo A."/>
            <person name="Labutti K."/>
            <person name="Pangilinan J."/>
            <person name="Lipzen A."/>
            <person name="Riley R."/>
            <person name="Andreopoulos W."/>
            <person name="He G."/>
            <person name="Johnson J."/>
            <person name="Barry K.W."/>
            <person name="Grigoriev I.V."/>
            <person name="Nagy L."/>
            <person name="Hibbett D."/>
            <person name="Henrissat B."/>
            <person name="Matheny P.B."/>
            <person name="Labbe J."/>
            <person name="Martin F."/>
        </authorList>
    </citation>
    <scope>NUCLEOTIDE SEQUENCE</scope>
    <source>
        <strain evidence="1">FP105234-sp</strain>
    </source>
</reference>
<organism evidence="1 2">
    <name type="scientific">Auriscalpium vulgare</name>
    <dbReference type="NCBI Taxonomy" id="40419"/>
    <lineage>
        <taxon>Eukaryota</taxon>
        <taxon>Fungi</taxon>
        <taxon>Dikarya</taxon>
        <taxon>Basidiomycota</taxon>
        <taxon>Agaricomycotina</taxon>
        <taxon>Agaricomycetes</taxon>
        <taxon>Russulales</taxon>
        <taxon>Auriscalpiaceae</taxon>
        <taxon>Auriscalpium</taxon>
    </lineage>
</organism>
<evidence type="ECO:0000313" key="1">
    <source>
        <dbReference type="EMBL" id="KAI0044112.1"/>
    </source>
</evidence>
<dbReference type="Proteomes" id="UP000814033">
    <property type="component" value="Unassembled WGS sequence"/>
</dbReference>
<proteinExistence type="predicted"/>
<name>A0ACB8RJN2_9AGAM</name>
<sequence>MCPCSMLLCMVRFSLCRAHTTLRHTYLRTGANPNPSLLVRHSVATPSPVMAFAEALKQLLNSNYRRFISSPSRTPLPATQFLTGDATYSSSCKAASTAGAGTVWAIKAQSSAV</sequence>
<evidence type="ECO:0000313" key="2">
    <source>
        <dbReference type="Proteomes" id="UP000814033"/>
    </source>
</evidence>
<reference evidence="1" key="2">
    <citation type="journal article" date="2022" name="New Phytol.">
        <title>Evolutionary transition to the ectomycorrhizal habit in the genomes of a hyperdiverse lineage of mushroom-forming fungi.</title>
        <authorList>
            <person name="Looney B."/>
            <person name="Miyauchi S."/>
            <person name="Morin E."/>
            <person name="Drula E."/>
            <person name="Courty P.E."/>
            <person name="Kohler A."/>
            <person name="Kuo A."/>
            <person name="LaButti K."/>
            <person name="Pangilinan J."/>
            <person name="Lipzen A."/>
            <person name="Riley R."/>
            <person name="Andreopoulos W."/>
            <person name="He G."/>
            <person name="Johnson J."/>
            <person name="Nolan M."/>
            <person name="Tritt A."/>
            <person name="Barry K.W."/>
            <person name="Grigoriev I.V."/>
            <person name="Nagy L.G."/>
            <person name="Hibbett D."/>
            <person name="Henrissat B."/>
            <person name="Matheny P.B."/>
            <person name="Labbe J."/>
            <person name="Martin F.M."/>
        </authorList>
    </citation>
    <scope>NUCLEOTIDE SEQUENCE</scope>
    <source>
        <strain evidence="1">FP105234-sp</strain>
    </source>
</reference>
<keyword evidence="2" id="KW-1185">Reference proteome</keyword>
<gene>
    <name evidence="1" type="ORF">FA95DRAFT_304071</name>
</gene>
<accession>A0ACB8RJN2</accession>
<dbReference type="EMBL" id="MU275994">
    <property type="protein sequence ID" value="KAI0044112.1"/>
    <property type="molecule type" value="Genomic_DNA"/>
</dbReference>
<protein>
    <submittedName>
        <fullName evidence="1">Uncharacterized protein</fullName>
    </submittedName>
</protein>